<feature type="chain" id="PRO_5030019419" description="ER membrane protein complex subunit 10" evidence="2">
    <location>
        <begin position="17"/>
        <end position="200"/>
    </location>
</feature>
<dbReference type="EMBL" id="LLZZ01000156">
    <property type="protein sequence ID" value="KTA97778.1"/>
    <property type="molecule type" value="Genomic_DNA"/>
</dbReference>
<evidence type="ECO:0000313" key="4">
    <source>
        <dbReference type="Proteomes" id="UP000054886"/>
    </source>
</evidence>
<dbReference type="Pfam" id="PF21203">
    <property type="entry name" value="ECM10"/>
    <property type="match status" value="1"/>
</dbReference>
<feature type="signal peptide" evidence="2">
    <location>
        <begin position="1"/>
        <end position="16"/>
    </location>
</feature>
<proteinExistence type="predicted"/>
<name>A0A0W0CDY4_CANGB</name>
<reference evidence="3 4" key="1">
    <citation type="submission" date="2015-10" db="EMBL/GenBank/DDBJ databases">
        <title>Draft genomes sequences of Candida glabrata isolates 1A, 1B, 2A, 2B, 3A and 3B.</title>
        <authorList>
            <person name="Haavelsrud O.E."/>
            <person name="Gaustad P."/>
        </authorList>
    </citation>
    <scope>NUCLEOTIDE SEQUENCE [LARGE SCALE GENOMIC DNA]</scope>
    <source>
        <strain evidence="3">910700640</strain>
    </source>
</reference>
<dbReference type="PhylomeDB" id="A0A0W0CDY4"/>
<keyword evidence="2" id="KW-0732">Signal</keyword>
<evidence type="ECO:0000256" key="1">
    <source>
        <dbReference type="SAM" id="MobiDB-lite"/>
    </source>
</evidence>
<evidence type="ECO:0000313" key="3">
    <source>
        <dbReference type="EMBL" id="KTA97778.1"/>
    </source>
</evidence>
<evidence type="ECO:0000256" key="2">
    <source>
        <dbReference type="SAM" id="SignalP"/>
    </source>
</evidence>
<dbReference type="GO" id="GO:0072546">
    <property type="term" value="C:EMC complex"/>
    <property type="evidence" value="ECO:0007669"/>
    <property type="project" value="EnsemblFungi"/>
</dbReference>
<dbReference type="Proteomes" id="UP000054886">
    <property type="component" value="Unassembled WGS sequence"/>
</dbReference>
<dbReference type="VEuPathDB" id="FungiDB:GWK60_E04367"/>
<dbReference type="OMA" id="SFIQKNW"/>
<dbReference type="VEuPathDB" id="FungiDB:B1J91_E04664g"/>
<accession>A0A0W0CDY4</accession>
<gene>
    <name evidence="3" type="ORF">AO440_001018</name>
</gene>
<feature type="compositionally biased region" description="Basic and acidic residues" evidence="1">
    <location>
        <begin position="136"/>
        <end position="154"/>
    </location>
</feature>
<dbReference type="AlphaFoldDB" id="A0A0W0CDY4"/>
<dbReference type="GO" id="GO:0032977">
    <property type="term" value="F:membrane insertase activity"/>
    <property type="evidence" value="ECO:0007669"/>
    <property type="project" value="EnsemblFungi"/>
</dbReference>
<protein>
    <recommendedName>
        <fullName evidence="5">ER membrane protein complex subunit 10</fullName>
    </recommendedName>
</protein>
<evidence type="ECO:0008006" key="5">
    <source>
        <dbReference type="Google" id="ProtNLM"/>
    </source>
</evidence>
<feature type="region of interest" description="Disordered" evidence="1">
    <location>
        <begin position="133"/>
        <end position="164"/>
    </location>
</feature>
<organism evidence="3 4">
    <name type="scientific">Candida glabrata</name>
    <name type="common">Yeast</name>
    <name type="synonym">Torulopsis glabrata</name>
    <dbReference type="NCBI Taxonomy" id="5478"/>
    <lineage>
        <taxon>Eukaryota</taxon>
        <taxon>Fungi</taxon>
        <taxon>Dikarya</taxon>
        <taxon>Ascomycota</taxon>
        <taxon>Saccharomycotina</taxon>
        <taxon>Saccharomycetes</taxon>
        <taxon>Saccharomycetales</taxon>
        <taxon>Saccharomycetaceae</taxon>
        <taxon>Nakaseomyces</taxon>
    </lineage>
</organism>
<dbReference type="VEuPathDB" id="FungiDB:CAGL0E04664g"/>
<sequence length="200" mass="22688">MYFLVYMLVLLGLVNSEKLSLFASNRDNGKRVSLGEITVDEKAHNITGTTLDASSLIGTYCFGAEGESYSNDCFCYLKVDGKKHNYTLMVDVNDDIVESLTWMMNDYSNGTTAEVRLPVHAPQPPPIKLKKTTKTYAEKKAESKLDAAKKKGKEEEDNEEEDQRTFFEKNWKKMLIGFLIYNLIAGFSKSQQQQGQQQQQ</sequence>
<dbReference type="GO" id="GO:0045050">
    <property type="term" value="P:protein insertion into ER membrane by stop-transfer membrane-anchor sequence"/>
    <property type="evidence" value="ECO:0007669"/>
    <property type="project" value="EnsemblFungi"/>
</dbReference>
<dbReference type="VEuPathDB" id="FungiDB:GVI51_E04389"/>
<comment type="caution">
    <text evidence="3">The sequence shown here is derived from an EMBL/GenBank/DDBJ whole genome shotgun (WGS) entry which is preliminary data.</text>
</comment>